<dbReference type="OMA" id="FREETDP"/>
<proteinExistence type="predicted"/>
<dbReference type="Proteomes" id="UP000007646">
    <property type="component" value="Unassembled WGS sequence"/>
</dbReference>
<feature type="region of interest" description="Disordered" evidence="1">
    <location>
        <begin position="119"/>
        <end position="156"/>
    </location>
</feature>
<evidence type="ECO:0000256" key="1">
    <source>
        <dbReference type="SAM" id="MobiDB-lite"/>
    </source>
</evidence>
<dbReference type="Ensembl" id="ENSLAFT00000026719.1">
    <property type="protein sequence ID" value="ENSLAFP00000025155.1"/>
    <property type="gene ID" value="ENSLAFG00000028952.1"/>
</dbReference>
<feature type="signal peptide" evidence="2">
    <location>
        <begin position="1"/>
        <end position="25"/>
    </location>
</feature>
<feature type="chain" id="PRO_5003456556" evidence="2">
    <location>
        <begin position="26"/>
        <end position="156"/>
    </location>
</feature>
<sequence length="156" mass="16866">LCLILGALLFLVLTFLGTQLHKQRAQRKASSSFEDALNEPVYEEIDYLVTSTKEDLLPGSALGQSLDVWSDGYDDAEEVPVPEAPLASQMSEGNIPPEEKNGVRASQTVLCLCLGQRAADSGKGEDSPWLLKGEERDPGYDDVELSVPGTSIMTLP</sequence>
<reference evidence="3" key="3">
    <citation type="submission" date="2025-09" db="UniProtKB">
        <authorList>
            <consortium name="Ensembl"/>
        </authorList>
    </citation>
    <scope>IDENTIFICATION</scope>
    <source>
        <strain evidence="3">Isolate ISIS603380</strain>
    </source>
</reference>
<accession>G3UBE7</accession>
<name>G3UBE7_LOXAF</name>
<dbReference type="HOGENOM" id="CLU_137697_0_0_1"/>
<feature type="compositionally biased region" description="Basic and acidic residues" evidence="1">
    <location>
        <begin position="120"/>
        <end position="139"/>
    </location>
</feature>
<keyword evidence="2" id="KW-0732">Signal</keyword>
<organism evidence="3 4">
    <name type="scientific">Loxodonta africana</name>
    <name type="common">African elephant</name>
    <dbReference type="NCBI Taxonomy" id="9785"/>
    <lineage>
        <taxon>Eukaryota</taxon>
        <taxon>Metazoa</taxon>
        <taxon>Chordata</taxon>
        <taxon>Craniata</taxon>
        <taxon>Vertebrata</taxon>
        <taxon>Euteleostomi</taxon>
        <taxon>Mammalia</taxon>
        <taxon>Eutheria</taxon>
        <taxon>Afrotheria</taxon>
        <taxon>Proboscidea</taxon>
        <taxon>Elephantidae</taxon>
        <taxon>Loxodonta</taxon>
    </lineage>
</organism>
<reference evidence="3" key="2">
    <citation type="submission" date="2025-08" db="UniProtKB">
        <authorList>
            <consortium name="Ensembl"/>
        </authorList>
    </citation>
    <scope>IDENTIFICATION</scope>
    <source>
        <strain evidence="3">Isolate ISIS603380</strain>
    </source>
</reference>
<dbReference type="GeneTree" id="ENSGT00640000092572"/>
<keyword evidence="4" id="KW-1185">Reference proteome</keyword>
<evidence type="ECO:0000256" key="2">
    <source>
        <dbReference type="SAM" id="SignalP"/>
    </source>
</evidence>
<protein>
    <submittedName>
        <fullName evidence="3">Uncharacterized protein</fullName>
    </submittedName>
</protein>
<dbReference type="AlphaFoldDB" id="G3UBE7"/>
<evidence type="ECO:0000313" key="3">
    <source>
        <dbReference type="Ensembl" id="ENSLAFP00000025155.1"/>
    </source>
</evidence>
<reference evidence="3 4" key="1">
    <citation type="submission" date="2009-06" db="EMBL/GenBank/DDBJ databases">
        <title>The Genome Sequence of Loxodonta africana (African elephant).</title>
        <authorList>
            <person name="Di Palma F."/>
            <person name="Heiman D."/>
            <person name="Young S."/>
            <person name="Johnson J."/>
            <person name="Lander E.S."/>
            <person name="Lindblad-Toh K."/>
        </authorList>
    </citation>
    <scope>NUCLEOTIDE SEQUENCE [LARGE SCALE GENOMIC DNA]</scope>
    <source>
        <strain evidence="3 4">Isolate ISIS603380</strain>
    </source>
</reference>
<evidence type="ECO:0000313" key="4">
    <source>
        <dbReference type="Proteomes" id="UP000007646"/>
    </source>
</evidence>